<sequence length="486" mass="55307">MRLALHPLIIEPATAAHLTCVRMLCTEGLTLSVNFFDRIWPPLFVLLYPLGWLARFTSLSTIAALNFIVAILITGAVYFCLKQARHLPSSLGFDTAALKLLPLVVIAFANLTFNNMSAAGQLFPIFLAPFLAYLPRLGRRSFGVPAFYLMLASSLEPCLTLYLLLIVAATYPYFAHRKKAIFLLFGTVVAYPALSFLLCFALDTASIGRYLDTVAYIDWLDFKNFNDYLYWMEKSPDLRNAIYAIIVMLSLAMAFTIRHGRLNRLLIYSSLLGFAYFIASQILTTPFLLPMFFFAFLGFTACLRQRRLLALAVLPLVFLGSLAYVAAQEYNSLFRIKNDLSIFAEFFKDLKCERVMILSWYPRPGFPLIEQLKLKPALCTYVYPFMAFHHGTDSEQARLKLLELENSFYNGINSALNSKKPPTLLLIEDGDIRQRLEDTGVMKSVYEKYVQMASLSPNSQDELDKHPYFEYPGYRNTFSAFMLTKE</sequence>
<keyword evidence="1" id="KW-0472">Membrane</keyword>
<evidence type="ECO:0000313" key="3">
    <source>
        <dbReference type="Proteomes" id="UP000664277"/>
    </source>
</evidence>
<feature type="transmembrane region" description="Helical" evidence="1">
    <location>
        <begin position="117"/>
        <end position="134"/>
    </location>
</feature>
<keyword evidence="1" id="KW-0812">Transmembrane</keyword>
<feature type="transmembrane region" description="Helical" evidence="1">
    <location>
        <begin position="265"/>
        <end position="296"/>
    </location>
</feature>
<feature type="transmembrane region" description="Helical" evidence="1">
    <location>
        <begin position="241"/>
        <end position="259"/>
    </location>
</feature>
<reference evidence="2" key="1">
    <citation type="submission" date="2021-02" db="EMBL/GenBank/DDBJ databases">
        <title>Genome-Resolved Metagenomics of a Microbial Community Performing Photosynthetic Biological Nutrient Removal.</title>
        <authorList>
            <person name="Mcdaniel E.A."/>
        </authorList>
    </citation>
    <scope>NUCLEOTIDE SEQUENCE</scope>
    <source>
        <strain evidence="2">UWPOB_OBS1</strain>
    </source>
</reference>
<feature type="transmembrane region" description="Helical" evidence="1">
    <location>
        <begin position="146"/>
        <end position="174"/>
    </location>
</feature>
<accession>A0A8J7PGP4</accession>
<feature type="transmembrane region" description="Helical" evidence="1">
    <location>
        <begin position="308"/>
        <end position="327"/>
    </location>
</feature>
<organism evidence="2 3">
    <name type="scientific">Candidatus Obscuribacter phosphatis</name>
    <dbReference type="NCBI Taxonomy" id="1906157"/>
    <lineage>
        <taxon>Bacteria</taxon>
        <taxon>Bacillati</taxon>
        <taxon>Candidatus Melainabacteria</taxon>
        <taxon>Candidatus Obscuribacterales</taxon>
        <taxon>Candidatus Obscuribacteraceae</taxon>
        <taxon>Candidatus Obscuribacter</taxon>
    </lineage>
</organism>
<evidence type="ECO:0000256" key="1">
    <source>
        <dbReference type="SAM" id="Phobius"/>
    </source>
</evidence>
<dbReference type="Proteomes" id="UP000664277">
    <property type="component" value="Unassembled WGS sequence"/>
</dbReference>
<protein>
    <submittedName>
        <fullName evidence="2">Uncharacterized protein</fullName>
    </submittedName>
</protein>
<evidence type="ECO:0000313" key="2">
    <source>
        <dbReference type="EMBL" id="MBN8661208.1"/>
    </source>
</evidence>
<comment type="caution">
    <text evidence="2">The sequence shown here is derived from an EMBL/GenBank/DDBJ whole genome shotgun (WGS) entry which is preliminary data.</text>
</comment>
<name>A0A8J7PGP4_9BACT</name>
<keyword evidence="1" id="KW-1133">Transmembrane helix</keyword>
<feature type="transmembrane region" description="Helical" evidence="1">
    <location>
        <begin position="91"/>
        <end position="111"/>
    </location>
</feature>
<feature type="transmembrane region" description="Helical" evidence="1">
    <location>
        <begin position="52"/>
        <end position="79"/>
    </location>
</feature>
<proteinExistence type="predicted"/>
<feature type="transmembrane region" description="Helical" evidence="1">
    <location>
        <begin position="180"/>
        <end position="202"/>
    </location>
</feature>
<dbReference type="AlphaFoldDB" id="A0A8J7PGP4"/>
<gene>
    <name evidence="2" type="ORF">J0M35_12645</name>
</gene>
<dbReference type="EMBL" id="JAFLCK010000017">
    <property type="protein sequence ID" value="MBN8661208.1"/>
    <property type="molecule type" value="Genomic_DNA"/>
</dbReference>